<proteinExistence type="predicted"/>
<reference evidence="1 2" key="1">
    <citation type="submission" date="2014-08" db="EMBL/GenBank/DDBJ databases">
        <authorList>
            <person name="Wibberg D."/>
        </authorList>
    </citation>
    <scope>NUCLEOTIDE SEQUENCE [LARGE SCALE GENOMIC DNA]</scope>
    <source>
        <strain evidence="2">ING2-E5B</strain>
    </source>
</reference>
<dbReference type="AlphaFoldDB" id="A0A098C036"/>
<organism evidence="1 2">
    <name type="scientific">Fermentimonas caenicola</name>
    <dbReference type="NCBI Taxonomy" id="1562970"/>
    <lineage>
        <taxon>Bacteria</taxon>
        <taxon>Pseudomonadati</taxon>
        <taxon>Bacteroidota</taxon>
        <taxon>Bacteroidia</taxon>
        <taxon>Bacteroidales</taxon>
        <taxon>Dysgonomonadaceae</taxon>
        <taxon>Fermentimonas</taxon>
    </lineage>
</organism>
<dbReference type="EMBL" id="LN515532">
    <property type="protein sequence ID" value="CEA15282.1"/>
    <property type="molecule type" value="Genomic_DNA"/>
</dbReference>
<gene>
    <name evidence="1" type="ORF">ING2E5B_0515</name>
</gene>
<dbReference type="HOGENOM" id="CLU_2900347_0_0_10"/>
<evidence type="ECO:0000313" key="2">
    <source>
        <dbReference type="Proteomes" id="UP000032417"/>
    </source>
</evidence>
<dbReference type="STRING" id="1562970.ING2E5B_0515"/>
<sequence length="62" mass="7088">MISMLIYDSADFMNEVPGNRNVQSVCAFTQCNGIIEQFHRTLEEQVLQVEAFTSFEKAHYGV</sequence>
<evidence type="ECO:0000313" key="1">
    <source>
        <dbReference type="EMBL" id="CEA15282.1"/>
    </source>
</evidence>
<protein>
    <recommendedName>
        <fullName evidence="3">Integrase catalytic domain-containing protein</fullName>
    </recommendedName>
</protein>
<name>A0A098C036_9BACT</name>
<evidence type="ECO:0008006" key="3">
    <source>
        <dbReference type="Google" id="ProtNLM"/>
    </source>
</evidence>
<dbReference type="KEGG" id="pbt:ING2E5B_0515"/>
<keyword evidence="2" id="KW-1185">Reference proteome</keyword>
<dbReference type="Proteomes" id="UP000032417">
    <property type="component" value="Chromosome 1"/>
</dbReference>
<accession>A0A098C036</accession>